<keyword evidence="1" id="KW-0472">Membrane</keyword>
<evidence type="ECO:0000313" key="4">
    <source>
        <dbReference type="EMBL" id="CAF1342611.1"/>
    </source>
</evidence>
<dbReference type="EMBL" id="CAJNOK010013724">
    <property type="protein sequence ID" value="CAF1190241.1"/>
    <property type="molecule type" value="Genomic_DNA"/>
</dbReference>
<keyword evidence="1" id="KW-0812">Transmembrane</keyword>
<evidence type="ECO:0000313" key="5">
    <source>
        <dbReference type="EMBL" id="CAF4001279.1"/>
    </source>
</evidence>
<dbReference type="Proteomes" id="UP000663829">
    <property type="component" value="Unassembled WGS sequence"/>
</dbReference>
<accession>A0A815GRV6</accession>
<feature type="chain" id="PRO_5036227591" description="Tyrosine-protein kinase ephrin type A/B receptor-like domain-containing protein" evidence="2">
    <location>
        <begin position="23"/>
        <end position="635"/>
    </location>
</feature>
<organism evidence="4 7">
    <name type="scientific">Didymodactylos carnosus</name>
    <dbReference type="NCBI Taxonomy" id="1234261"/>
    <lineage>
        <taxon>Eukaryota</taxon>
        <taxon>Metazoa</taxon>
        <taxon>Spiralia</taxon>
        <taxon>Gnathifera</taxon>
        <taxon>Rotifera</taxon>
        <taxon>Eurotatoria</taxon>
        <taxon>Bdelloidea</taxon>
        <taxon>Philodinida</taxon>
        <taxon>Philodinidae</taxon>
        <taxon>Didymodactylos</taxon>
    </lineage>
</organism>
<evidence type="ECO:0000256" key="1">
    <source>
        <dbReference type="SAM" id="Phobius"/>
    </source>
</evidence>
<evidence type="ECO:0000256" key="2">
    <source>
        <dbReference type="SAM" id="SignalP"/>
    </source>
</evidence>
<keyword evidence="7" id="KW-1185">Reference proteome</keyword>
<dbReference type="EMBL" id="CAJOBC010059687">
    <property type="protein sequence ID" value="CAF4204923.1"/>
    <property type="molecule type" value="Genomic_DNA"/>
</dbReference>
<evidence type="ECO:0000313" key="6">
    <source>
        <dbReference type="EMBL" id="CAF4204923.1"/>
    </source>
</evidence>
<dbReference type="AlphaFoldDB" id="A0A815GRV6"/>
<keyword evidence="2" id="KW-0732">Signal</keyword>
<evidence type="ECO:0008006" key="8">
    <source>
        <dbReference type="Google" id="ProtNLM"/>
    </source>
</evidence>
<protein>
    <recommendedName>
        <fullName evidence="8">Tyrosine-protein kinase ephrin type A/B receptor-like domain-containing protein</fullName>
    </recommendedName>
</protein>
<dbReference type="Proteomes" id="UP000682733">
    <property type="component" value="Unassembled WGS sequence"/>
</dbReference>
<comment type="caution">
    <text evidence="4">The sequence shown here is derived from an EMBL/GenBank/DDBJ whole genome shotgun (WGS) entry which is preliminary data.</text>
</comment>
<keyword evidence="1" id="KW-1133">Transmembrane helix</keyword>
<evidence type="ECO:0000313" key="3">
    <source>
        <dbReference type="EMBL" id="CAF1190241.1"/>
    </source>
</evidence>
<sequence length="635" mass="70640">MGFIINMLLLSILLSKDALSYTKVTNDYDLYGIKIGLNDLFEISADNLYLDWYIISFTPDDPIICIIYYNSTTCDFVYSVTVPIINSASFVYNCIDQNGNNVIGYFAANTTCNFQLINEQIISNYSTQDNFIVTIDGNGTGVYGFADDFIFFYNLQSPYSLTVWPNTLNISPRAVDIGSSVEYAILVGYCQSNPSSAVQCGFILTLNRSLLCPNIRNNILLETALKFNWSDPRNTYHLTQSRVYSANEIISVSITWRTRYILIGVPSLNIVLLYSFDNISGPISVRQNGIGMSGFGKSVAWLDDQGTKAVILANNYLYSTNQWVSSQVFIYDIQSDGFTDETQPILIYPNSEQTKFQWMSAVFIRLACSKSGHLSILDNLGNEATLLSAPAGMYPYTKNSTEVSTSIPCIRGTYRNYSGIELCFPCLNGTFSTDCQPCISNDSFCPIGSIQNLSYSVIKSIEQDQEYPESPENTVFDDLLMQNIFSINTKSGHCVRVSPITWVLVVMATGVIVIIAIVIYEYHESNSQGKVNKFKKILKGLDIVGEGEYWIGGIVSTGIVVLVISASHEISVQLVLPGLKTVGAIRLGLYGPAAVTDDRRTIWFNVSHHEIIDYSVVTIDHSSREKIFCIETNPP</sequence>
<proteinExistence type="predicted"/>
<dbReference type="OrthoDB" id="10055777at2759"/>
<feature type="signal peptide" evidence="2">
    <location>
        <begin position="1"/>
        <end position="22"/>
    </location>
</feature>
<evidence type="ECO:0000313" key="7">
    <source>
        <dbReference type="Proteomes" id="UP000663829"/>
    </source>
</evidence>
<reference evidence="4" key="1">
    <citation type="submission" date="2021-02" db="EMBL/GenBank/DDBJ databases">
        <authorList>
            <person name="Nowell W R."/>
        </authorList>
    </citation>
    <scope>NUCLEOTIDE SEQUENCE</scope>
</reference>
<feature type="transmembrane region" description="Helical" evidence="1">
    <location>
        <begin position="500"/>
        <end position="520"/>
    </location>
</feature>
<name>A0A815GRV6_9BILA</name>
<gene>
    <name evidence="4" type="ORF">GPM918_LOCUS30505</name>
    <name evidence="3" type="ORF">OVA965_LOCUS23499</name>
    <name evidence="6" type="ORF">SRO942_LOCUS31123</name>
    <name evidence="5" type="ORF">TMI583_LOCUS24218</name>
</gene>
<dbReference type="EMBL" id="CAJNOQ010014485">
    <property type="protein sequence ID" value="CAF1342611.1"/>
    <property type="molecule type" value="Genomic_DNA"/>
</dbReference>
<dbReference type="EMBL" id="CAJOBA010035252">
    <property type="protein sequence ID" value="CAF4001279.1"/>
    <property type="molecule type" value="Genomic_DNA"/>
</dbReference>
<dbReference type="Proteomes" id="UP000677228">
    <property type="component" value="Unassembled WGS sequence"/>
</dbReference>
<dbReference type="Proteomes" id="UP000681722">
    <property type="component" value="Unassembled WGS sequence"/>
</dbReference>